<dbReference type="GO" id="GO:0016567">
    <property type="term" value="P:protein ubiquitination"/>
    <property type="evidence" value="ECO:0007669"/>
    <property type="project" value="TreeGrafter"/>
</dbReference>
<evidence type="ECO:0000256" key="2">
    <source>
        <dbReference type="ARBA" id="ARBA00022771"/>
    </source>
</evidence>
<dbReference type="GO" id="GO:0016020">
    <property type="term" value="C:membrane"/>
    <property type="evidence" value="ECO:0007669"/>
    <property type="project" value="TreeGrafter"/>
</dbReference>
<dbReference type="SUPFAM" id="SSF57850">
    <property type="entry name" value="RING/U-box"/>
    <property type="match status" value="1"/>
</dbReference>
<dbReference type="SMART" id="SM00744">
    <property type="entry name" value="RINGv"/>
    <property type="match status" value="1"/>
</dbReference>
<keyword evidence="8" id="KW-1185">Reference proteome</keyword>
<dbReference type="InterPro" id="IPR011016">
    <property type="entry name" value="Znf_RING-CH"/>
</dbReference>
<dbReference type="EMBL" id="CAMXCT020000158">
    <property type="protein sequence ID" value="CAL1128164.1"/>
    <property type="molecule type" value="Genomic_DNA"/>
</dbReference>
<keyword evidence="3" id="KW-0862">Zinc</keyword>
<proteinExistence type="predicted"/>
<reference evidence="5" key="1">
    <citation type="submission" date="2022-10" db="EMBL/GenBank/DDBJ databases">
        <authorList>
            <person name="Chen Y."/>
            <person name="Dougan E. K."/>
            <person name="Chan C."/>
            <person name="Rhodes N."/>
            <person name="Thang M."/>
        </authorList>
    </citation>
    <scope>NUCLEOTIDE SEQUENCE</scope>
</reference>
<organism evidence="5">
    <name type="scientific">Cladocopium goreaui</name>
    <dbReference type="NCBI Taxonomy" id="2562237"/>
    <lineage>
        <taxon>Eukaryota</taxon>
        <taxon>Sar</taxon>
        <taxon>Alveolata</taxon>
        <taxon>Dinophyceae</taxon>
        <taxon>Suessiales</taxon>
        <taxon>Symbiodiniaceae</taxon>
        <taxon>Cladocopium</taxon>
    </lineage>
</organism>
<dbReference type="OrthoDB" id="420483at2759"/>
<dbReference type="PROSITE" id="PS51292">
    <property type="entry name" value="ZF_RING_CH"/>
    <property type="match status" value="1"/>
</dbReference>
<evidence type="ECO:0000313" key="8">
    <source>
        <dbReference type="Proteomes" id="UP001152797"/>
    </source>
</evidence>
<dbReference type="EMBL" id="CAMXCT010000158">
    <property type="protein sequence ID" value="CAI3974789.1"/>
    <property type="molecule type" value="Genomic_DNA"/>
</dbReference>
<dbReference type="InterPro" id="IPR011990">
    <property type="entry name" value="TPR-like_helical_dom_sf"/>
</dbReference>
<dbReference type="InterPro" id="IPR013083">
    <property type="entry name" value="Znf_RING/FYVE/PHD"/>
</dbReference>
<dbReference type="CDD" id="cd16495">
    <property type="entry name" value="RING_CH-C4HC3_MARCH"/>
    <property type="match status" value="1"/>
</dbReference>
<dbReference type="PANTHER" id="PTHR23012:SF215">
    <property type="entry name" value="RING_FYVE_PHD ZINC FINGER SUPERFAMILY PROTEIN"/>
    <property type="match status" value="1"/>
</dbReference>
<dbReference type="AlphaFoldDB" id="A0A9P1BJZ8"/>
<evidence type="ECO:0000313" key="6">
    <source>
        <dbReference type="EMBL" id="CAL1128164.1"/>
    </source>
</evidence>
<keyword evidence="1" id="KW-0479">Metal-binding</keyword>
<gene>
    <name evidence="5" type="ORF">C1SCF055_LOCUS3163</name>
</gene>
<dbReference type="InterPro" id="IPR033275">
    <property type="entry name" value="MARCH-like"/>
</dbReference>
<sequence length="222" mass="24526">MSCRLCLDAEGRELLSPCACRGSLAHVHADCLLEWCDHVSNYQRCDVCHQPFMGPAALLAARHRFRRAERLAEEDPEVLEATYQVAQALAGEGKNSEAVKLFEYLHGVYCRKKGEIHLDTLAVASAWSLSLHCLQRHQEAAELQEVTLVSLREKVGNSHPRSVTESNNLALSLTALGRHDEAVPLLRMTLDAREREGTQSSEWITVAGPGMGGVKNGWVGRC</sequence>
<dbReference type="EMBL" id="CAMXCT030000158">
    <property type="protein sequence ID" value="CAL4762101.1"/>
    <property type="molecule type" value="Genomic_DNA"/>
</dbReference>
<dbReference type="Gene3D" id="1.25.40.10">
    <property type="entry name" value="Tetratricopeptide repeat domain"/>
    <property type="match status" value="1"/>
</dbReference>
<dbReference type="GO" id="GO:0008270">
    <property type="term" value="F:zinc ion binding"/>
    <property type="evidence" value="ECO:0007669"/>
    <property type="project" value="UniProtKB-KW"/>
</dbReference>
<dbReference type="Gene3D" id="3.30.40.10">
    <property type="entry name" value="Zinc/RING finger domain, C3HC4 (zinc finger)"/>
    <property type="match status" value="1"/>
</dbReference>
<accession>A0A9P1BJZ8</accession>
<evidence type="ECO:0000313" key="7">
    <source>
        <dbReference type="EMBL" id="CAL4762101.1"/>
    </source>
</evidence>
<evidence type="ECO:0000313" key="5">
    <source>
        <dbReference type="EMBL" id="CAI3974789.1"/>
    </source>
</evidence>
<keyword evidence="2" id="KW-0863">Zinc-finger</keyword>
<evidence type="ECO:0000256" key="1">
    <source>
        <dbReference type="ARBA" id="ARBA00022723"/>
    </source>
</evidence>
<dbReference type="GO" id="GO:0004842">
    <property type="term" value="F:ubiquitin-protein transferase activity"/>
    <property type="evidence" value="ECO:0007669"/>
    <property type="project" value="TreeGrafter"/>
</dbReference>
<protein>
    <submittedName>
        <fullName evidence="7">Probable E3 ubiquitin ligase SUD1 (Protei n ECERIFERUM 9) (Protein SUPPRESSOR OF DRY2 DEFFECTS 1) (AtSUD1) (RING-type E3 ubiquitin transferase SUD1) (RING/U-box domain-containing protein)</fullName>
    </submittedName>
</protein>
<dbReference type="Proteomes" id="UP001152797">
    <property type="component" value="Unassembled WGS sequence"/>
</dbReference>
<evidence type="ECO:0000256" key="3">
    <source>
        <dbReference type="ARBA" id="ARBA00022833"/>
    </source>
</evidence>
<dbReference type="PANTHER" id="PTHR23012">
    <property type="entry name" value="RING/FYVE/PHD ZINC FINGER DOMAIN-CONTAINING"/>
    <property type="match status" value="1"/>
</dbReference>
<dbReference type="SUPFAM" id="SSF48452">
    <property type="entry name" value="TPR-like"/>
    <property type="match status" value="1"/>
</dbReference>
<dbReference type="Pfam" id="PF13374">
    <property type="entry name" value="TPR_10"/>
    <property type="match status" value="1"/>
</dbReference>
<comment type="caution">
    <text evidence="5">The sequence shown here is derived from an EMBL/GenBank/DDBJ whole genome shotgun (WGS) entry which is preliminary data.</text>
</comment>
<feature type="domain" description="RING-CH-type" evidence="4">
    <location>
        <begin position="1"/>
        <end position="55"/>
    </location>
</feature>
<reference evidence="6" key="2">
    <citation type="submission" date="2024-04" db="EMBL/GenBank/DDBJ databases">
        <authorList>
            <person name="Chen Y."/>
            <person name="Shah S."/>
            <person name="Dougan E. K."/>
            <person name="Thang M."/>
            <person name="Chan C."/>
        </authorList>
    </citation>
    <scope>NUCLEOTIDE SEQUENCE [LARGE SCALE GENOMIC DNA]</scope>
</reference>
<evidence type="ECO:0000259" key="4">
    <source>
        <dbReference type="PROSITE" id="PS51292"/>
    </source>
</evidence>
<keyword evidence="7" id="KW-0808">Transferase</keyword>
<name>A0A9P1BJZ8_9DINO</name>
<dbReference type="Pfam" id="PF12906">
    <property type="entry name" value="RINGv"/>
    <property type="match status" value="1"/>
</dbReference>